<sequence>MAGRGPEEREEQRREGGD</sequence>
<reference evidence="1" key="1">
    <citation type="submission" date="2014-09" db="EMBL/GenBank/DDBJ databases">
        <authorList>
            <person name="Magalhaes I.L.F."/>
            <person name="Oliveira U."/>
            <person name="Santos F.R."/>
            <person name="Vidigal T.H.D.A."/>
            <person name="Brescovit A.D."/>
            <person name="Santos A.J."/>
        </authorList>
    </citation>
    <scope>NUCLEOTIDE SEQUENCE</scope>
    <source>
        <tissue evidence="1">Shoot tissue taken approximately 20 cm above the soil surface</tissue>
    </source>
</reference>
<proteinExistence type="predicted"/>
<accession>A0A0A9B8W6</accession>
<name>A0A0A9B8W6_ARUDO</name>
<evidence type="ECO:0000313" key="1">
    <source>
        <dbReference type="EMBL" id="JAD60429.1"/>
    </source>
</evidence>
<reference evidence="1" key="2">
    <citation type="journal article" date="2015" name="Data Brief">
        <title>Shoot transcriptome of the giant reed, Arundo donax.</title>
        <authorList>
            <person name="Barrero R.A."/>
            <person name="Guerrero F.D."/>
            <person name="Moolhuijzen P."/>
            <person name="Goolsby J.A."/>
            <person name="Tidwell J."/>
            <person name="Bellgard S.E."/>
            <person name="Bellgard M.I."/>
        </authorList>
    </citation>
    <scope>NUCLEOTIDE SEQUENCE</scope>
    <source>
        <tissue evidence="1">Shoot tissue taken approximately 20 cm above the soil surface</tissue>
    </source>
</reference>
<protein>
    <submittedName>
        <fullName evidence="1">Uncharacterized protein</fullName>
    </submittedName>
</protein>
<dbReference type="AlphaFoldDB" id="A0A0A9B8W6"/>
<dbReference type="EMBL" id="GBRH01237466">
    <property type="protein sequence ID" value="JAD60429.1"/>
    <property type="molecule type" value="Transcribed_RNA"/>
</dbReference>
<organism evidence="1">
    <name type="scientific">Arundo donax</name>
    <name type="common">Giant reed</name>
    <name type="synonym">Donax arundinaceus</name>
    <dbReference type="NCBI Taxonomy" id="35708"/>
    <lineage>
        <taxon>Eukaryota</taxon>
        <taxon>Viridiplantae</taxon>
        <taxon>Streptophyta</taxon>
        <taxon>Embryophyta</taxon>
        <taxon>Tracheophyta</taxon>
        <taxon>Spermatophyta</taxon>
        <taxon>Magnoliopsida</taxon>
        <taxon>Liliopsida</taxon>
        <taxon>Poales</taxon>
        <taxon>Poaceae</taxon>
        <taxon>PACMAD clade</taxon>
        <taxon>Arundinoideae</taxon>
        <taxon>Arundineae</taxon>
        <taxon>Arundo</taxon>
    </lineage>
</organism>